<gene>
    <name evidence="2" type="ORF">BCV69DRAFT_177772</name>
</gene>
<name>A0A316U918_9BASI</name>
<feature type="region of interest" description="Disordered" evidence="1">
    <location>
        <begin position="73"/>
        <end position="92"/>
    </location>
</feature>
<proteinExistence type="predicted"/>
<reference evidence="2 3" key="1">
    <citation type="journal article" date="2018" name="Mol. Biol. Evol.">
        <title>Broad Genomic Sampling Reveals a Smut Pathogenic Ancestry of the Fungal Clade Ustilaginomycotina.</title>
        <authorList>
            <person name="Kijpornyongpan T."/>
            <person name="Mondo S.J."/>
            <person name="Barry K."/>
            <person name="Sandor L."/>
            <person name="Lee J."/>
            <person name="Lipzen A."/>
            <person name="Pangilinan J."/>
            <person name="LaButti K."/>
            <person name="Hainaut M."/>
            <person name="Henrissat B."/>
            <person name="Grigoriev I.V."/>
            <person name="Spatafora J.W."/>
            <person name="Aime M.C."/>
        </authorList>
    </citation>
    <scope>NUCLEOTIDE SEQUENCE [LARGE SCALE GENOMIC DNA]</scope>
    <source>
        <strain evidence="2 3">MCA 4718</strain>
    </source>
</reference>
<feature type="compositionally biased region" description="Basic and acidic residues" evidence="1">
    <location>
        <begin position="48"/>
        <end position="57"/>
    </location>
</feature>
<protein>
    <submittedName>
        <fullName evidence="2">Uncharacterized protein</fullName>
    </submittedName>
</protein>
<dbReference type="EMBL" id="KZ819326">
    <property type="protein sequence ID" value="PWN20873.1"/>
    <property type="molecule type" value="Genomic_DNA"/>
</dbReference>
<evidence type="ECO:0000313" key="3">
    <source>
        <dbReference type="Proteomes" id="UP000245942"/>
    </source>
</evidence>
<keyword evidence="3" id="KW-1185">Reference proteome</keyword>
<evidence type="ECO:0000256" key="1">
    <source>
        <dbReference type="SAM" id="MobiDB-lite"/>
    </source>
</evidence>
<feature type="compositionally biased region" description="Polar residues" evidence="1">
    <location>
        <begin position="32"/>
        <end position="47"/>
    </location>
</feature>
<accession>A0A316U918</accession>
<evidence type="ECO:0000313" key="2">
    <source>
        <dbReference type="EMBL" id="PWN20873.1"/>
    </source>
</evidence>
<dbReference type="Proteomes" id="UP000245942">
    <property type="component" value="Unassembled WGS sequence"/>
</dbReference>
<sequence>MLIISESQYRLRRGPGRTRLQQQLWAAPPVDQSLQSLPFPSTDSNRSGQEDLSKDTHSSGVVGCPMLSPFKEAFARRAAGPPKGPLSDSRGRDKRTKWIVASTPLHGVTWHCSSRRIIAHLIKGDSKFEAPLPMQKPVGTGSGCFKATREPPLSYTFKGSLWRT</sequence>
<dbReference type="AlphaFoldDB" id="A0A316U918"/>
<dbReference type="GeneID" id="37011278"/>
<organism evidence="2 3">
    <name type="scientific">Pseudomicrostroma glucosiphilum</name>
    <dbReference type="NCBI Taxonomy" id="1684307"/>
    <lineage>
        <taxon>Eukaryota</taxon>
        <taxon>Fungi</taxon>
        <taxon>Dikarya</taxon>
        <taxon>Basidiomycota</taxon>
        <taxon>Ustilaginomycotina</taxon>
        <taxon>Exobasidiomycetes</taxon>
        <taxon>Microstromatales</taxon>
        <taxon>Microstromatales incertae sedis</taxon>
        <taxon>Pseudomicrostroma</taxon>
    </lineage>
</organism>
<dbReference type="RefSeq" id="XP_025348033.1">
    <property type="nucleotide sequence ID" value="XM_025489544.1"/>
</dbReference>
<feature type="region of interest" description="Disordered" evidence="1">
    <location>
        <begin position="27"/>
        <end position="64"/>
    </location>
</feature>